<comment type="subcellular location">
    <subcellularLocation>
        <location evidence="1">Golgi apparatus membrane</location>
        <topology evidence="1">Single-pass type II membrane protein</topology>
    </subcellularLocation>
    <subcellularLocation>
        <location evidence="7">Golgi apparatus</location>
        <location evidence="7">Golgi stack membrane</location>
        <topology evidence="7">Single-pass type II membrane protein</topology>
    </subcellularLocation>
</comment>
<keyword evidence="7" id="KW-0472">Membrane</keyword>
<gene>
    <name evidence="10" type="primary">LOC117571240</name>
</gene>
<evidence type="ECO:0000259" key="8">
    <source>
        <dbReference type="Pfam" id="PF00852"/>
    </source>
</evidence>
<evidence type="ECO:0000256" key="3">
    <source>
        <dbReference type="ARBA" id="ARBA00008919"/>
    </source>
</evidence>
<evidence type="ECO:0000256" key="4">
    <source>
        <dbReference type="ARBA" id="ARBA00022676"/>
    </source>
</evidence>
<comment type="pathway">
    <text evidence="2">Protein modification; protein glycosylation.</text>
</comment>
<keyword evidence="5 7" id="KW-0808">Transferase</keyword>
<organism evidence="9 10">
    <name type="scientific">Drosophila albomicans</name>
    <name type="common">Fruit fly</name>
    <dbReference type="NCBI Taxonomy" id="7291"/>
    <lineage>
        <taxon>Eukaryota</taxon>
        <taxon>Metazoa</taxon>
        <taxon>Ecdysozoa</taxon>
        <taxon>Arthropoda</taxon>
        <taxon>Hexapoda</taxon>
        <taxon>Insecta</taxon>
        <taxon>Pterygota</taxon>
        <taxon>Neoptera</taxon>
        <taxon>Endopterygota</taxon>
        <taxon>Diptera</taxon>
        <taxon>Brachycera</taxon>
        <taxon>Muscomorpha</taxon>
        <taxon>Ephydroidea</taxon>
        <taxon>Drosophilidae</taxon>
        <taxon>Drosophila</taxon>
    </lineage>
</organism>
<dbReference type="InterPro" id="IPR001503">
    <property type="entry name" value="Glyco_trans_10"/>
</dbReference>
<reference evidence="10" key="1">
    <citation type="submission" date="2025-08" db="UniProtKB">
        <authorList>
            <consortium name="RefSeq"/>
        </authorList>
    </citation>
    <scope>IDENTIFICATION</scope>
    <source>
        <strain evidence="10">15112-1751.03</strain>
        <tissue evidence="10">Whole Adult</tissue>
    </source>
</reference>
<dbReference type="GO" id="GO:0000139">
    <property type="term" value="C:Golgi membrane"/>
    <property type="evidence" value="ECO:0007669"/>
    <property type="project" value="UniProtKB-SubCell"/>
</dbReference>
<keyword evidence="7" id="KW-1133">Transmembrane helix</keyword>
<dbReference type="PANTHER" id="PTHR48438">
    <property type="entry name" value="ALPHA-(1,3)-FUCOSYLTRANSFERASE C-RELATED"/>
    <property type="match status" value="1"/>
</dbReference>
<evidence type="ECO:0000256" key="6">
    <source>
        <dbReference type="ARBA" id="ARBA00023034"/>
    </source>
</evidence>
<protein>
    <recommendedName>
        <fullName evidence="7">Fucosyltransferase</fullName>
        <ecNumber evidence="7">2.4.1.-</ecNumber>
    </recommendedName>
</protein>
<keyword evidence="6 7" id="KW-0333">Golgi apparatus</keyword>
<dbReference type="UniPathway" id="UPA00378"/>
<sequence length="403" mass="46963">MPNNQEIELTELQKVETPRARNEDIQAATDADIDGEVSIYTRPRPRPIVRASRRNPLNLLNGRFMLVLKWIFCLCVILLLISLMPRTYQNNIDNQLKTPTVVIWNEGLEDYKCPCIITGRNYASLIIDAVIVNADRPYSLLGLEKISHAENFLLVFAAKNPLIIAQNPLTQYSPYYFNFTMSYRLDSDIRLTEYYFSSLTLQTVIKFEQPDRNFMMNTEMKSTLRHRLEGKEFLAGYISFNDSYTTRSQIVYLENLQQHMNLTDIQNCAIVNDCSSYKFMLIFEPTSCPDFVNSHILEAMLNFVVPVVISPGNISQLVPPGSYIDGADFVSPERLAQFLIKVSAESHLYAQYFWWHSKYQLNQIREPYCSICAALKKPKRQRQPEEFSKWWTQYKCQVNNYYF</sequence>
<keyword evidence="4 7" id="KW-0328">Glycosyltransferase</keyword>
<dbReference type="PANTHER" id="PTHR48438:SF1">
    <property type="entry name" value="ALPHA-(1,3)-FUCOSYLTRANSFERASE C-RELATED"/>
    <property type="match status" value="1"/>
</dbReference>
<dbReference type="SUPFAM" id="SSF53756">
    <property type="entry name" value="UDP-Glycosyltransferase/glycogen phosphorylase"/>
    <property type="match status" value="1"/>
</dbReference>
<evidence type="ECO:0000256" key="1">
    <source>
        <dbReference type="ARBA" id="ARBA00004323"/>
    </source>
</evidence>
<dbReference type="AlphaFoldDB" id="A0A6P8X8L2"/>
<dbReference type="Proteomes" id="UP000515160">
    <property type="component" value="Chromosome 3"/>
</dbReference>
<dbReference type="RefSeq" id="XP_034109184.1">
    <property type="nucleotide sequence ID" value="XM_034253293.2"/>
</dbReference>
<keyword evidence="7" id="KW-0812">Transmembrane</keyword>
<feature type="domain" description="Fucosyltransferase C-terminal" evidence="8">
    <location>
        <begin position="262"/>
        <end position="390"/>
    </location>
</feature>
<dbReference type="OrthoDB" id="427096at2759"/>
<comment type="similarity">
    <text evidence="3 7">Belongs to the glycosyltransferase 10 family.</text>
</comment>
<evidence type="ECO:0000313" key="10">
    <source>
        <dbReference type="RefSeq" id="XP_034109184.1"/>
    </source>
</evidence>
<dbReference type="GeneID" id="117571240"/>
<evidence type="ECO:0000313" key="9">
    <source>
        <dbReference type="Proteomes" id="UP000515160"/>
    </source>
</evidence>
<evidence type="ECO:0000256" key="5">
    <source>
        <dbReference type="ARBA" id="ARBA00022679"/>
    </source>
</evidence>
<proteinExistence type="inferred from homology"/>
<dbReference type="Gene3D" id="3.40.50.11660">
    <property type="entry name" value="Glycosyl transferase family 10, C-terminal domain"/>
    <property type="match status" value="1"/>
</dbReference>
<accession>A0A6P8X8L2</accession>
<dbReference type="GO" id="GO:0032580">
    <property type="term" value="C:Golgi cisterna membrane"/>
    <property type="evidence" value="ECO:0007669"/>
    <property type="project" value="UniProtKB-SubCell"/>
</dbReference>
<dbReference type="InterPro" id="IPR055270">
    <property type="entry name" value="Glyco_tran_10_C"/>
</dbReference>
<dbReference type="EC" id="2.4.1.-" evidence="7"/>
<name>A0A6P8X8L2_DROAB</name>
<dbReference type="GO" id="GO:0008417">
    <property type="term" value="F:fucosyltransferase activity"/>
    <property type="evidence" value="ECO:0007669"/>
    <property type="project" value="InterPro"/>
</dbReference>
<evidence type="ECO:0000256" key="7">
    <source>
        <dbReference type="RuleBase" id="RU003832"/>
    </source>
</evidence>
<feature type="transmembrane region" description="Helical" evidence="7">
    <location>
        <begin position="64"/>
        <end position="84"/>
    </location>
</feature>
<keyword evidence="9" id="KW-1185">Reference proteome</keyword>
<evidence type="ECO:0000256" key="2">
    <source>
        <dbReference type="ARBA" id="ARBA00004922"/>
    </source>
</evidence>
<dbReference type="InterPro" id="IPR038577">
    <property type="entry name" value="GT10-like_C_sf"/>
</dbReference>
<dbReference type="Pfam" id="PF00852">
    <property type="entry name" value="Glyco_transf_10"/>
    <property type="match status" value="1"/>
</dbReference>